<dbReference type="Gene3D" id="3.30.40.10">
    <property type="entry name" value="Zinc/RING finger domain, C3HC4 (zinc finger)"/>
    <property type="match status" value="1"/>
</dbReference>
<dbReference type="Gene3D" id="3.40.50.300">
    <property type="entry name" value="P-loop containing nucleotide triphosphate hydrolases"/>
    <property type="match status" value="2"/>
</dbReference>
<keyword evidence="3" id="KW-0347">Helicase</keyword>
<dbReference type="SMART" id="SM00184">
    <property type="entry name" value="RING"/>
    <property type="match status" value="1"/>
</dbReference>
<evidence type="ECO:0000259" key="5">
    <source>
        <dbReference type="PROSITE" id="PS50089"/>
    </source>
</evidence>
<accession>A0A6C0JM94</accession>
<organism evidence="7">
    <name type="scientific">viral metagenome</name>
    <dbReference type="NCBI Taxonomy" id="1070528"/>
    <lineage>
        <taxon>unclassified sequences</taxon>
        <taxon>metagenomes</taxon>
        <taxon>organismal metagenomes</taxon>
    </lineage>
</organism>
<dbReference type="SMART" id="SM00490">
    <property type="entry name" value="HELICc"/>
    <property type="match status" value="1"/>
</dbReference>
<dbReference type="InterPro" id="IPR000330">
    <property type="entry name" value="SNF2_N"/>
</dbReference>
<dbReference type="InterPro" id="IPR014001">
    <property type="entry name" value="Helicase_ATP-bd"/>
</dbReference>
<dbReference type="AlphaFoldDB" id="A0A6C0JM94"/>
<dbReference type="Pfam" id="PF13923">
    <property type="entry name" value="zf-C3HC4_2"/>
    <property type="match status" value="1"/>
</dbReference>
<keyword evidence="2" id="KW-0378">Hydrolase</keyword>
<dbReference type="CDD" id="cd16619">
    <property type="entry name" value="mRING-HC-C4C4_TRIM37_C-VIII"/>
    <property type="match status" value="1"/>
</dbReference>
<dbReference type="SUPFAM" id="SSF52540">
    <property type="entry name" value="P-loop containing nucleoside triphosphate hydrolases"/>
    <property type="match status" value="1"/>
</dbReference>
<dbReference type="PROSITE" id="PS50089">
    <property type="entry name" value="ZF_RING_2"/>
    <property type="match status" value="1"/>
</dbReference>
<feature type="domain" description="Helicase ATP-binding" evidence="6">
    <location>
        <begin position="46"/>
        <end position="224"/>
    </location>
</feature>
<dbReference type="InterPro" id="IPR027417">
    <property type="entry name" value="P-loop_NTPase"/>
</dbReference>
<keyword evidence="1" id="KW-0547">Nucleotide-binding</keyword>
<dbReference type="GO" id="GO:0016787">
    <property type="term" value="F:hydrolase activity"/>
    <property type="evidence" value="ECO:0007669"/>
    <property type="project" value="UniProtKB-KW"/>
</dbReference>
<dbReference type="GO" id="GO:0005524">
    <property type="term" value="F:ATP binding"/>
    <property type="evidence" value="ECO:0007669"/>
    <property type="project" value="UniProtKB-KW"/>
</dbReference>
<evidence type="ECO:0000256" key="4">
    <source>
        <dbReference type="ARBA" id="ARBA00022840"/>
    </source>
</evidence>
<keyword evidence="4" id="KW-0067">ATP-binding</keyword>
<dbReference type="InterPro" id="IPR049730">
    <property type="entry name" value="SNF2/RAD54-like_C"/>
</dbReference>
<sequence>MISEETFEHIPLIPQPKDLKTQLYQHQRASVYEMEEREKTQRVIRGDTIIDTNISVNADKTGYGKTLAMVTLVYRDKMKWDMETRFEQSVITTYTGGRIKMTATKQYEKLDVTLVLASQSIIHQWYEECQKTPLSVKMITTRKLVETVLIENYDIILVTPTMYNKLVSKYSGIAWKRFIFDEPGHLKVPAMNRIVAGFIWLVTATPDAITAKHRNCRNSFMYDIVGNGSWASFTTQFSFMIIKNSDEFIKYSFEMPPTNHIHYKCYNPIYKAVSGLVTANITQMISAGNIQGAIKALGGGETKNIAELVRQKKIFERDELESRLKVYEIKNKRKQIDIVTGKIERIDAQLSELNSRYDEILKGDCSICFSPISDPVMEPNCQNVFCGKCLLKWLENKNSCPLCRESIASKELIYINMDESKLTVKRMKEPEQLKTKINTTISLIKSNPKGRFIIFSAWDQTFSVIRKCLNTHDIGFIEVNGGVNERKKNIRSFKDGNIRVIFLNSRFNGAGINLQESSDIIVYHRMDNSTLNQIIGRANRIGRVESLNVHHLRI</sequence>
<dbReference type="CDD" id="cd18793">
    <property type="entry name" value="SF2_C_SNF"/>
    <property type="match status" value="1"/>
</dbReference>
<dbReference type="Pfam" id="PF00176">
    <property type="entry name" value="SNF2-rel_dom"/>
    <property type="match status" value="1"/>
</dbReference>
<dbReference type="PANTHER" id="PTHR45626">
    <property type="entry name" value="TRANSCRIPTION TERMINATION FACTOR 2-RELATED"/>
    <property type="match status" value="1"/>
</dbReference>
<dbReference type="InterPro" id="IPR013083">
    <property type="entry name" value="Znf_RING/FYVE/PHD"/>
</dbReference>
<protein>
    <recommendedName>
        <fullName evidence="8">RING-type domain-containing protein</fullName>
    </recommendedName>
</protein>
<feature type="domain" description="RING-type" evidence="5">
    <location>
        <begin position="365"/>
        <end position="404"/>
    </location>
</feature>
<dbReference type="SMART" id="SM00487">
    <property type="entry name" value="DEXDc"/>
    <property type="match status" value="1"/>
</dbReference>
<reference evidence="7" key="1">
    <citation type="journal article" date="2020" name="Nature">
        <title>Giant virus diversity and host interactions through global metagenomics.</title>
        <authorList>
            <person name="Schulz F."/>
            <person name="Roux S."/>
            <person name="Paez-Espino D."/>
            <person name="Jungbluth S."/>
            <person name="Walsh D.A."/>
            <person name="Denef V.J."/>
            <person name="McMahon K.D."/>
            <person name="Konstantinidis K.T."/>
            <person name="Eloe-Fadrosh E.A."/>
            <person name="Kyrpides N.C."/>
            <person name="Woyke T."/>
        </authorList>
    </citation>
    <scope>NUCLEOTIDE SEQUENCE</scope>
    <source>
        <strain evidence="7">GVMAG-S-1038524-41</strain>
    </source>
</reference>
<evidence type="ECO:0000313" key="7">
    <source>
        <dbReference type="EMBL" id="QHU06802.1"/>
    </source>
</evidence>
<name>A0A6C0JM94_9ZZZZ</name>
<dbReference type="GO" id="GO:0008094">
    <property type="term" value="F:ATP-dependent activity, acting on DNA"/>
    <property type="evidence" value="ECO:0007669"/>
    <property type="project" value="TreeGrafter"/>
</dbReference>
<dbReference type="GO" id="GO:0005634">
    <property type="term" value="C:nucleus"/>
    <property type="evidence" value="ECO:0007669"/>
    <property type="project" value="TreeGrafter"/>
</dbReference>
<evidence type="ECO:0008006" key="8">
    <source>
        <dbReference type="Google" id="ProtNLM"/>
    </source>
</evidence>
<dbReference type="GO" id="GO:0004386">
    <property type="term" value="F:helicase activity"/>
    <property type="evidence" value="ECO:0007669"/>
    <property type="project" value="UniProtKB-KW"/>
</dbReference>
<dbReference type="GO" id="GO:0006281">
    <property type="term" value="P:DNA repair"/>
    <property type="evidence" value="ECO:0007669"/>
    <property type="project" value="TreeGrafter"/>
</dbReference>
<dbReference type="Pfam" id="PF00271">
    <property type="entry name" value="Helicase_C"/>
    <property type="match status" value="1"/>
</dbReference>
<dbReference type="EMBL" id="MN740667">
    <property type="protein sequence ID" value="QHU06802.1"/>
    <property type="molecule type" value="Genomic_DNA"/>
</dbReference>
<evidence type="ECO:0000259" key="6">
    <source>
        <dbReference type="PROSITE" id="PS51192"/>
    </source>
</evidence>
<evidence type="ECO:0000256" key="2">
    <source>
        <dbReference type="ARBA" id="ARBA00022801"/>
    </source>
</evidence>
<dbReference type="PROSITE" id="PS51192">
    <property type="entry name" value="HELICASE_ATP_BIND_1"/>
    <property type="match status" value="1"/>
</dbReference>
<dbReference type="InterPro" id="IPR001841">
    <property type="entry name" value="Znf_RING"/>
</dbReference>
<dbReference type="InterPro" id="IPR001650">
    <property type="entry name" value="Helicase_C-like"/>
</dbReference>
<evidence type="ECO:0000256" key="1">
    <source>
        <dbReference type="ARBA" id="ARBA00022741"/>
    </source>
</evidence>
<proteinExistence type="predicted"/>
<dbReference type="InterPro" id="IPR050628">
    <property type="entry name" value="SNF2_RAD54_helicase_TF"/>
</dbReference>
<evidence type="ECO:0000256" key="3">
    <source>
        <dbReference type="ARBA" id="ARBA00022806"/>
    </source>
</evidence>
<dbReference type="SUPFAM" id="SSF57850">
    <property type="entry name" value="RING/U-box"/>
    <property type="match status" value="1"/>
</dbReference>